<sequence>MDIPFEEANELVKGFNTGCDNVPGHPRIRASHTDRVLEFLEDELCSADLEQIGPKLWWFSMHDRANISPLHRQHVKNRTIIVTEESRLHLVWYYDRIFIKPLPKYLLSHAFWKTFLSTNRNEKLNERKDRIRRAALGFLRTYYFLIKHESDFIIARENNIPLIPSGTTWDQFCAISSQFDRITDDDTNIRYQYGEIRLSRLNFYAPLLLGRSTYHRVVGQYRDYFKWFYAPVVFFFALTSLMLSAMQVGISVEEVMASRRGWLLWEVSRWFSVLSMLGTTLVVGVLAMVFMLKYAREWVYAFQSRRRKKRGRSVC</sequence>
<dbReference type="EMBL" id="ML977336">
    <property type="protein sequence ID" value="KAF2111035.1"/>
    <property type="molecule type" value="Genomic_DNA"/>
</dbReference>
<dbReference type="InterPro" id="IPR046536">
    <property type="entry name" value="DUF6601"/>
</dbReference>
<reference evidence="2" key="1">
    <citation type="journal article" date="2020" name="Stud. Mycol.">
        <title>101 Dothideomycetes genomes: a test case for predicting lifestyles and emergence of pathogens.</title>
        <authorList>
            <person name="Haridas S."/>
            <person name="Albert R."/>
            <person name="Binder M."/>
            <person name="Bloem J."/>
            <person name="Labutti K."/>
            <person name="Salamov A."/>
            <person name="Andreopoulos B."/>
            <person name="Baker S."/>
            <person name="Barry K."/>
            <person name="Bills G."/>
            <person name="Bluhm B."/>
            <person name="Cannon C."/>
            <person name="Castanera R."/>
            <person name="Culley D."/>
            <person name="Daum C."/>
            <person name="Ezra D."/>
            <person name="Gonzalez J."/>
            <person name="Henrissat B."/>
            <person name="Kuo A."/>
            <person name="Liang C."/>
            <person name="Lipzen A."/>
            <person name="Lutzoni F."/>
            <person name="Magnuson J."/>
            <person name="Mondo S."/>
            <person name="Nolan M."/>
            <person name="Ohm R."/>
            <person name="Pangilinan J."/>
            <person name="Park H.-J."/>
            <person name="Ramirez L."/>
            <person name="Alfaro M."/>
            <person name="Sun H."/>
            <person name="Tritt A."/>
            <person name="Yoshinaga Y."/>
            <person name="Zwiers L.-H."/>
            <person name="Turgeon B."/>
            <person name="Goodwin S."/>
            <person name="Spatafora J."/>
            <person name="Crous P."/>
            <person name="Grigoriev I."/>
        </authorList>
    </citation>
    <scope>NUCLEOTIDE SEQUENCE</scope>
    <source>
        <strain evidence="2">CBS 627.86</strain>
    </source>
</reference>
<protein>
    <recommendedName>
        <fullName evidence="4">Subtilisin-like serine protease</fullName>
    </recommendedName>
</protein>
<proteinExistence type="predicted"/>
<accession>A0A6A5YV88</accession>
<dbReference type="PANTHER" id="PTHR34414">
    <property type="entry name" value="HET DOMAIN-CONTAINING PROTEIN-RELATED"/>
    <property type="match status" value="1"/>
</dbReference>
<gene>
    <name evidence="2" type="ORF">BDV96DRAFT_583316</name>
</gene>
<dbReference type="OrthoDB" id="5086500at2759"/>
<keyword evidence="3" id="KW-1185">Reference proteome</keyword>
<keyword evidence="1" id="KW-0472">Membrane</keyword>
<feature type="transmembrane region" description="Helical" evidence="1">
    <location>
        <begin position="227"/>
        <end position="250"/>
    </location>
</feature>
<dbReference type="AlphaFoldDB" id="A0A6A5YV88"/>
<name>A0A6A5YV88_9PLEO</name>
<dbReference type="Pfam" id="PF20246">
    <property type="entry name" value="DUF6601"/>
    <property type="match status" value="1"/>
</dbReference>
<keyword evidence="1" id="KW-1133">Transmembrane helix</keyword>
<organism evidence="2 3">
    <name type="scientific">Lophiotrema nucula</name>
    <dbReference type="NCBI Taxonomy" id="690887"/>
    <lineage>
        <taxon>Eukaryota</taxon>
        <taxon>Fungi</taxon>
        <taxon>Dikarya</taxon>
        <taxon>Ascomycota</taxon>
        <taxon>Pezizomycotina</taxon>
        <taxon>Dothideomycetes</taxon>
        <taxon>Pleosporomycetidae</taxon>
        <taxon>Pleosporales</taxon>
        <taxon>Lophiotremataceae</taxon>
        <taxon>Lophiotrema</taxon>
    </lineage>
</organism>
<dbReference type="PANTHER" id="PTHR34414:SF1">
    <property type="entry name" value="SUBTILISIN-LIKE SERINE PROTEASE"/>
    <property type="match status" value="1"/>
</dbReference>
<evidence type="ECO:0000313" key="3">
    <source>
        <dbReference type="Proteomes" id="UP000799770"/>
    </source>
</evidence>
<evidence type="ECO:0008006" key="4">
    <source>
        <dbReference type="Google" id="ProtNLM"/>
    </source>
</evidence>
<evidence type="ECO:0000256" key="1">
    <source>
        <dbReference type="SAM" id="Phobius"/>
    </source>
</evidence>
<feature type="transmembrane region" description="Helical" evidence="1">
    <location>
        <begin position="270"/>
        <end position="292"/>
    </location>
</feature>
<keyword evidence="1" id="KW-0812">Transmembrane</keyword>
<evidence type="ECO:0000313" key="2">
    <source>
        <dbReference type="EMBL" id="KAF2111035.1"/>
    </source>
</evidence>
<dbReference type="Proteomes" id="UP000799770">
    <property type="component" value="Unassembled WGS sequence"/>
</dbReference>